<sequence length="104" mass="11711">MSGPGQPQRLRPLAHAYVEHPQALSHREAPGYLLVELPGDELLAYDIAQRAQLAQPGIRRTPREGRRAQGRSPRFTCGFGSRRRRNWRLRIRAYATAPRLGSSG</sequence>
<dbReference type="Proteomes" id="UP000645555">
    <property type="component" value="Unassembled WGS sequence"/>
</dbReference>
<protein>
    <submittedName>
        <fullName evidence="2">Uncharacterized protein</fullName>
    </submittedName>
</protein>
<reference evidence="2" key="2">
    <citation type="submission" date="2020-09" db="EMBL/GenBank/DDBJ databases">
        <authorList>
            <person name="Sun Q."/>
            <person name="Ohkuma M."/>
        </authorList>
    </citation>
    <scope>NUCLEOTIDE SEQUENCE</scope>
    <source>
        <strain evidence="2">JCM 4956</strain>
    </source>
</reference>
<evidence type="ECO:0000313" key="3">
    <source>
        <dbReference type="Proteomes" id="UP000645555"/>
    </source>
</evidence>
<dbReference type="AlphaFoldDB" id="A0A918KJQ2"/>
<gene>
    <name evidence="2" type="ORF">GCM10010515_37140</name>
</gene>
<evidence type="ECO:0000313" key="2">
    <source>
        <dbReference type="EMBL" id="GGX66119.1"/>
    </source>
</evidence>
<reference evidence="2" key="1">
    <citation type="journal article" date="2014" name="Int. J. Syst. Evol. Microbiol.">
        <title>Complete genome sequence of Corynebacterium casei LMG S-19264T (=DSM 44701T), isolated from a smear-ripened cheese.</title>
        <authorList>
            <consortium name="US DOE Joint Genome Institute (JGI-PGF)"/>
            <person name="Walter F."/>
            <person name="Albersmeier A."/>
            <person name="Kalinowski J."/>
            <person name="Ruckert C."/>
        </authorList>
    </citation>
    <scope>NUCLEOTIDE SEQUENCE</scope>
    <source>
        <strain evidence="2">JCM 4956</strain>
    </source>
</reference>
<name>A0A918KJQ2_9ACTN</name>
<keyword evidence="3" id="KW-1185">Reference proteome</keyword>
<comment type="caution">
    <text evidence="2">The sequence shown here is derived from an EMBL/GenBank/DDBJ whole genome shotgun (WGS) entry which is preliminary data.</text>
</comment>
<dbReference type="EMBL" id="BMWD01000012">
    <property type="protein sequence ID" value="GGX66119.1"/>
    <property type="molecule type" value="Genomic_DNA"/>
</dbReference>
<accession>A0A918KJQ2</accession>
<organism evidence="2 3">
    <name type="scientific">Streptomyces fructofermentans</name>
    <dbReference type="NCBI Taxonomy" id="152141"/>
    <lineage>
        <taxon>Bacteria</taxon>
        <taxon>Bacillati</taxon>
        <taxon>Actinomycetota</taxon>
        <taxon>Actinomycetes</taxon>
        <taxon>Kitasatosporales</taxon>
        <taxon>Streptomycetaceae</taxon>
        <taxon>Streptomyces</taxon>
    </lineage>
</organism>
<evidence type="ECO:0000256" key="1">
    <source>
        <dbReference type="SAM" id="MobiDB-lite"/>
    </source>
</evidence>
<proteinExistence type="predicted"/>
<feature type="region of interest" description="Disordered" evidence="1">
    <location>
        <begin position="57"/>
        <end position="77"/>
    </location>
</feature>